<dbReference type="NCBIfam" id="TIGR01664">
    <property type="entry name" value="DNA-3'-Pase"/>
    <property type="match status" value="1"/>
</dbReference>
<sequence>RQCTLTKGADLENNDSNSHSYWKVSSSLLVYTPPDVKPSSNILALDLDNTIITTVSGKTFPKDCNDWKLLNDKVSAKLKEYHQDGYKIVIMSNQHGIEKGHITVPAFQNKIENIVDKIHVPIQVFVSILPDRNRKPLTGMWEQLENNENGNVKVDKSSSIFCGDAAGRPAQGKQKKDFSCSDLLFSMNVGVKFLTPEQLWLNENYTGTFCLPEFNAKRLLENPDPVLPSLIKPSKPEMIILVGFPASGKSHFCRQRLAPLGYTIVSRDTIGTWQKCVQACKAAIAKGQSVVVDNTNMDAESRSRYIDVAKQANCPVRCFIMDTSVAHARHNERFRMVTDSSHTKVSQMVFNTLKAKYQEPETKEGFSEIIKIPFVLDRSLKEIDLYCMHLLEK</sequence>
<dbReference type="InterPro" id="IPR027417">
    <property type="entry name" value="P-loop_NTPase"/>
</dbReference>
<dbReference type="InterPro" id="IPR036412">
    <property type="entry name" value="HAD-like_sf"/>
</dbReference>
<dbReference type="InterPro" id="IPR006549">
    <property type="entry name" value="HAD-SF_hydro_IIIA"/>
</dbReference>
<dbReference type="InterPro" id="IPR013954">
    <property type="entry name" value="PNK3P"/>
</dbReference>
<dbReference type="SUPFAM" id="SSF52540">
    <property type="entry name" value="P-loop containing nucleoside triphosphate hydrolases"/>
    <property type="match status" value="1"/>
</dbReference>
<dbReference type="SUPFAM" id="SSF56784">
    <property type="entry name" value="HAD-like"/>
    <property type="match status" value="1"/>
</dbReference>
<organism evidence="1 2">
    <name type="scientific">Fasciolopsis buskii</name>
    <dbReference type="NCBI Taxonomy" id="27845"/>
    <lineage>
        <taxon>Eukaryota</taxon>
        <taxon>Metazoa</taxon>
        <taxon>Spiralia</taxon>
        <taxon>Lophotrochozoa</taxon>
        <taxon>Platyhelminthes</taxon>
        <taxon>Trematoda</taxon>
        <taxon>Digenea</taxon>
        <taxon>Plagiorchiida</taxon>
        <taxon>Echinostomata</taxon>
        <taxon>Echinostomatoidea</taxon>
        <taxon>Fasciolidae</taxon>
        <taxon>Fasciolopsis</taxon>
    </lineage>
</organism>
<dbReference type="FunFam" id="3.40.50.1000:FF:000078">
    <property type="entry name" value="Bifunctional polynucleotide phosphatase/kinase"/>
    <property type="match status" value="1"/>
</dbReference>
<dbReference type="OrthoDB" id="19045at2759"/>
<dbReference type="InterPro" id="IPR006551">
    <property type="entry name" value="Polynucleotide_phosphatase"/>
</dbReference>
<protein>
    <submittedName>
        <fullName evidence="1">Bifunctional polynucleotide phosphatase/kinase</fullName>
    </submittedName>
</protein>
<proteinExistence type="predicted"/>
<dbReference type="GO" id="GO:0006281">
    <property type="term" value="P:DNA repair"/>
    <property type="evidence" value="ECO:0007669"/>
    <property type="project" value="TreeGrafter"/>
</dbReference>
<dbReference type="GO" id="GO:0046404">
    <property type="term" value="F:ATP-dependent polydeoxyribonucleotide 5'-hydroxyl-kinase activity"/>
    <property type="evidence" value="ECO:0007669"/>
    <property type="project" value="TreeGrafter"/>
</dbReference>
<dbReference type="GO" id="GO:0003690">
    <property type="term" value="F:double-stranded DNA binding"/>
    <property type="evidence" value="ECO:0007669"/>
    <property type="project" value="TreeGrafter"/>
</dbReference>
<feature type="non-terminal residue" evidence="1">
    <location>
        <position position="1"/>
    </location>
</feature>
<comment type="caution">
    <text evidence="1">The sequence shown here is derived from an EMBL/GenBank/DDBJ whole genome shotgun (WGS) entry which is preliminary data.</text>
</comment>
<dbReference type="FunFam" id="3.40.50.300:FF:000737">
    <property type="entry name" value="Bifunctional polynucleotide phosphatase/kinase"/>
    <property type="match status" value="1"/>
</dbReference>
<dbReference type="Proteomes" id="UP000728185">
    <property type="component" value="Unassembled WGS sequence"/>
</dbReference>
<reference evidence="1" key="1">
    <citation type="submission" date="2019-05" db="EMBL/GenBank/DDBJ databases">
        <title>Annotation for the trematode Fasciolopsis buski.</title>
        <authorList>
            <person name="Choi Y.-J."/>
        </authorList>
    </citation>
    <scope>NUCLEOTIDE SEQUENCE</scope>
    <source>
        <strain evidence="1">HT</strain>
        <tissue evidence="1">Whole worm</tissue>
    </source>
</reference>
<dbReference type="PANTHER" id="PTHR12083">
    <property type="entry name" value="BIFUNCTIONAL POLYNUCLEOTIDE PHOSPHATASE/KINASE"/>
    <property type="match status" value="1"/>
</dbReference>
<dbReference type="PANTHER" id="PTHR12083:SF9">
    <property type="entry name" value="BIFUNCTIONAL POLYNUCLEOTIDE PHOSPHATASE_KINASE"/>
    <property type="match status" value="1"/>
</dbReference>
<dbReference type="Gene3D" id="3.40.50.1000">
    <property type="entry name" value="HAD superfamily/HAD-like"/>
    <property type="match status" value="1"/>
</dbReference>
<evidence type="ECO:0000313" key="1">
    <source>
        <dbReference type="EMBL" id="KAA0198277.1"/>
    </source>
</evidence>
<dbReference type="Pfam" id="PF13671">
    <property type="entry name" value="AAA_33"/>
    <property type="match status" value="1"/>
</dbReference>
<dbReference type="Gene3D" id="3.40.50.300">
    <property type="entry name" value="P-loop containing nucleotide triphosphate hydrolases"/>
    <property type="match status" value="1"/>
</dbReference>
<dbReference type="CDD" id="cd01625">
    <property type="entry name" value="HAD_PNP"/>
    <property type="match status" value="1"/>
</dbReference>
<evidence type="ECO:0000313" key="2">
    <source>
        <dbReference type="Proteomes" id="UP000728185"/>
    </source>
</evidence>
<gene>
    <name evidence="1" type="ORF">FBUS_07757</name>
</gene>
<dbReference type="Pfam" id="PF08645">
    <property type="entry name" value="PNK3P"/>
    <property type="match status" value="1"/>
</dbReference>
<name>A0A8E0VKA4_9TREM</name>
<accession>A0A8E0VKA4</accession>
<dbReference type="InterPro" id="IPR023214">
    <property type="entry name" value="HAD_sf"/>
</dbReference>
<dbReference type="GO" id="GO:0046403">
    <property type="term" value="F:polynucleotide 3'-phosphatase activity"/>
    <property type="evidence" value="ECO:0007669"/>
    <property type="project" value="TreeGrafter"/>
</dbReference>
<dbReference type="EMBL" id="LUCM01001845">
    <property type="protein sequence ID" value="KAA0198277.1"/>
    <property type="molecule type" value="Genomic_DNA"/>
</dbReference>
<dbReference type="AlphaFoldDB" id="A0A8E0VKA4"/>
<dbReference type="NCBIfam" id="TIGR01662">
    <property type="entry name" value="HAD-SF-IIIA"/>
    <property type="match status" value="1"/>
</dbReference>
<keyword evidence="2" id="KW-1185">Reference proteome</keyword>